<dbReference type="Pfam" id="PF13380">
    <property type="entry name" value="CoA_binding_2"/>
    <property type="match status" value="1"/>
</dbReference>
<dbReference type="SUPFAM" id="SSF51735">
    <property type="entry name" value="NAD(P)-binding Rossmann-fold domains"/>
    <property type="match status" value="1"/>
</dbReference>
<comment type="caution">
    <text evidence="2">The sequence shown here is derived from an EMBL/GenBank/DDBJ whole genome shotgun (WGS) entry which is preliminary data.</text>
</comment>
<evidence type="ECO:0000259" key="1">
    <source>
        <dbReference type="SMART" id="SM00881"/>
    </source>
</evidence>
<dbReference type="Gene3D" id="3.40.50.720">
    <property type="entry name" value="NAD(P)-binding Rossmann-like Domain"/>
    <property type="match status" value="1"/>
</dbReference>
<evidence type="ECO:0000313" key="2">
    <source>
        <dbReference type="EMBL" id="KAK7044167.1"/>
    </source>
</evidence>
<dbReference type="PANTHER" id="PTHR33303:SF2">
    <property type="entry name" value="COA-BINDING DOMAIN-CONTAINING PROTEIN"/>
    <property type="match status" value="1"/>
</dbReference>
<protein>
    <recommendedName>
        <fullName evidence="1">CoA-binding domain-containing protein</fullName>
    </recommendedName>
</protein>
<dbReference type="Proteomes" id="UP001383192">
    <property type="component" value="Unassembled WGS sequence"/>
</dbReference>
<gene>
    <name evidence="2" type="ORF">VNI00_007887</name>
</gene>
<sequence length="140" mass="15068">MATAKNAFFNQSSFAVVGASKDQTKFGTKVLQWYKARDLDVTPIHPVQSELEGIQTVKSVDGLKAPAETSLSIITPAPITLEVLKKAKDLSVPSIWLQPGAEDANVVQFIKDNGLENRVVYGGPCILVEGDDLRSAKATL</sequence>
<dbReference type="AlphaFoldDB" id="A0AAW0CVF9"/>
<evidence type="ECO:0000313" key="3">
    <source>
        <dbReference type="Proteomes" id="UP001383192"/>
    </source>
</evidence>
<reference evidence="2 3" key="1">
    <citation type="submission" date="2024-01" db="EMBL/GenBank/DDBJ databases">
        <title>A draft genome for a cacao thread blight-causing isolate of Paramarasmius palmivorus.</title>
        <authorList>
            <person name="Baruah I.K."/>
            <person name="Bukari Y."/>
            <person name="Amoako-Attah I."/>
            <person name="Meinhardt L.W."/>
            <person name="Bailey B.A."/>
            <person name="Cohen S.P."/>
        </authorList>
    </citation>
    <scope>NUCLEOTIDE SEQUENCE [LARGE SCALE GENOMIC DNA]</scope>
    <source>
        <strain evidence="2 3">GH-12</strain>
    </source>
</reference>
<dbReference type="InterPro" id="IPR003781">
    <property type="entry name" value="CoA-bd"/>
</dbReference>
<organism evidence="2 3">
    <name type="scientific">Paramarasmius palmivorus</name>
    <dbReference type="NCBI Taxonomy" id="297713"/>
    <lineage>
        <taxon>Eukaryota</taxon>
        <taxon>Fungi</taxon>
        <taxon>Dikarya</taxon>
        <taxon>Basidiomycota</taxon>
        <taxon>Agaricomycotina</taxon>
        <taxon>Agaricomycetes</taxon>
        <taxon>Agaricomycetidae</taxon>
        <taxon>Agaricales</taxon>
        <taxon>Marasmiineae</taxon>
        <taxon>Marasmiaceae</taxon>
        <taxon>Paramarasmius</taxon>
    </lineage>
</organism>
<accession>A0AAW0CVF9</accession>
<dbReference type="EMBL" id="JAYKXP010000026">
    <property type="protein sequence ID" value="KAK7044167.1"/>
    <property type="molecule type" value="Genomic_DNA"/>
</dbReference>
<feature type="domain" description="CoA-binding" evidence="1">
    <location>
        <begin position="8"/>
        <end position="101"/>
    </location>
</feature>
<dbReference type="InterPro" id="IPR036291">
    <property type="entry name" value="NAD(P)-bd_dom_sf"/>
</dbReference>
<dbReference type="SMART" id="SM00881">
    <property type="entry name" value="CoA_binding"/>
    <property type="match status" value="1"/>
</dbReference>
<name>A0AAW0CVF9_9AGAR</name>
<proteinExistence type="predicted"/>
<dbReference type="PANTHER" id="PTHR33303">
    <property type="entry name" value="CYTOPLASMIC PROTEIN-RELATED"/>
    <property type="match status" value="1"/>
</dbReference>
<keyword evidence="3" id="KW-1185">Reference proteome</keyword>